<evidence type="ECO:0000256" key="1">
    <source>
        <dbReference type="SAM" id="MobiDB-lite"/>
    </source>
</evidence>
<feature type="compositionally biased region" description="Basic and acidic residues" evidence="1">
    <location>
        <begin position="29"/>
        <end position="46"/>
    </location>
</feature>
<evidence type="ECO:0000313" key="3">
    <source>
        <dbReference type="EMBL" id="CAK9102462.1"/>
    </source>
</evidence>
<accession>A0ABP0RMA5</accession>
<evidence type="ECO:0000313" key="2">
    <source>
        <dbReference type="EMBL" id="CAK9101748.1"/>
    </source>
</evidence>
<gene>
    <name evidence="2" type="ORF">SCF082_LOCUS47564</name>
    <name evidence="3" type="ORF">SCF082_LOCUS47882</name>
</gene>
<proteinExistence type="predicted"/>
<name>A0ABP0RMA5_9DINO</name>
<evidence type="ECO:0000313" key="4">
    <source>
        <dbReference type="Proteomes" id="UP001642464"/>
    </source>
</evidence>
<feature type="region of interest" description="Disordered" evidence="1">
    <location>
        <begin position="20"/>
        <end position="131"/>
    </location>
</feature>
<dbReference type="EMBL" id="CAXAMM010041906">
    <property type="protein sequence ID" value="CAK9101748.1"/>
    <property type="molecule type" value="Genomic_DNA"/>
</dbReference>
<protein>
    <submittedName>
        <fullName evidence="2">Uncharacterized protein</fullName>
    </submittedName>
</protein>
<feature type="compositionally biased region" description="Polar residues" evidence="1">
    <location>
        <begin position="121"/>
        <end position="131"/>
    </location>
</feature>
<dbReference type="Proteomes" id="UP001642464">
    <property type="component" value="Unassembled WGS sequence"/>
</dbReference>
<comment type="caution">
    <text evidence="2">The sequence shown here is derived from an EMBL/GenBank/DDBJ whole genome shotgun (WGS) entry which is preliminary data.</text>
</comment>
<dbReference type="EMBL" id="CAXAMM010042017">
    <property type="protein sequence ID" value="CAK9102462.1"/>
    <property type="molecule type" value="Genomic_DNA"/>
</dbReference>
<sequence>MAPKIVVHVDSDSPVDVEINVSRASGAKGSEDKVTEREFKGAEKKGSSSVNLKVEEGKKKIERYATAADDGEKSSSNGDWDMIPTSSASPHPPSCSPPKSSSPHPPSHSPPGRGKGAEEIPSTSPANETSSEPPIYVICIRTGERIHATACGMVRKMKEKDVVKRPLCPDCLAEGLSSNEQTLCFNFERPTYIHKVQQDNTCPCLQGNPLVQYCTRTVKPCKQCIRISK</sequence>
<organism evidence="2 4">
    <name type="scientific">Durusdinium trenchii</name>
    <dbReference type="NCBI Taxonomy" id="1381693"/>
    <lineage>
        <taxon>Eukaryota</taxon>
        <taxon>Sar</taxon>
        <taxon>Alveolata</taxon>
        <taxon>Dinophyceae</taxon>
        <taxon>Suessiales</taxon>
        <taxon>Symbiodiniaceae</taxon>
        <taxon>Durusdinium</taxon>
    </lineage>
</organism>
<feature type="compositionally biased region" description="Basic and acidic residues" evidence="1">
    <location>
        <begin position="53"/>
        <end position="63"/>
    </location>
</feature>
<reference evidence="2 4" key="1">
    <citation type="submission" date="2024-02" db="EMBL/GenBank/DDBJ databases">
        <authorList>
            <person name="Chen Y."/>
            <person name="Shah S."/>
            <person name="Dougan E. K."/>
            <person name="Thang M."/>
            <person name="Chan C."/>
        </authorList>
    </citation>
    <scope>NUCLEOTIDE SEQUENCE [LARGE SCALE GENOMIC DNA]</scope>
</reference>
<keyword evidence="4" id="KW-1185">Reference proteome</keyword>